<dbReference type="PANTHER" id="PTHR21223:SF3">
    <property type="entry name" value="CBY1-INTERACTING BAR DOMAIN-CONTAINING PROTEIN 2"/>
    <property type="match status" value="1"/>
</dbReference>
<protein>
    <submittedName>
        <fullName evidence="4">Protein FAM92B-like isoform X2</fullName>
    </submittedName>
</protein>
<evidence type="ECO:0000256" key="2">
    <source>
        <dbReference type="SAM" id="MobiDB-lite"/>
    </source>
</evidence>
<feature type="compositionally biased region" description="Basic and acidic residues" evidence="2">
    <location>
        <begin position="15"/>
        <end position="24"/>
    </location>
</feature>
<feature type="compositionally biased region" description="Polar residues" evidence="2">
    <location>
        <begin position="284"/>
        <end position="306"/>
    </location>
</feature>
<feature type="region of interest" description="Disordered" evidence="2">
    <location>
        <begin position="260"/>
        <end position="375"/>
    </location>
</feature>
<evidence type="ECO:0000313" key="3">
    <source>
        <dbReference type="Proteomes" id="UP000504630"/>
    </source>
</evidence>
<sequence length="375" mass="43360">MHQHRDQGENQPRQTEQRSCKEDTRANMNSLFSRDVQVKSMEQTVKDAEKYLGEICSLLASYTRKTAKLRDKADLLVAQLFDFSSREDPELQIGLKNLAEDLAMVQDYRQAQVERLETRVVAPLKAYGEVVKNKRADLKKFSTDVNRELKEVQKLEKVRLRNPADRQSISQAEVNASKASNNAQRSIRQLEESITDFQKQKLEDIKRIFTDFITVEMLFHAKALEIFAHTCHNLEEMDTGKDLELFNGRIKMSNSLAGRLDTTLTSNSSPLMSRYPTPPLASPKGQSFRSTLVSTTGHRQQRSQYPDTVRRQSRSTLQRQRGVEEEEEEEGEEEDEEEDDDDEGEEIYESETEEGQHSSRQSYAAQYAQMHRWKK</sequence>
<reference evidence="4" key="1">
    <citation type="submission" date="2025-08" db="UniProtKB">
        <authorList>
            <consortium name="RefSeq"/>
        </authorList>
    </citation>
    <scope>IDENTIFICATION</scope>
</reference>
<keyword evidence="3" id="KW-1185">Reference proteome</keyword>
<dbReference type="PANTHER" id="PTHR21223">
    <property type="entry name" value="CBY1-INTERACTING BAR DOMAIN-CONTAINING PROTEIN HOMOLOG"/>
    <property type="match status" value="1"/>
</dbReference>
<dbReference type="InterPro" id="IPR027267">
    <property type="entry name" value="AH/BAR_dom_sf"/>
</dbReference>
<proteinExistence type="predicted"/>
<dbReference type="Proteomes" id="UP000504630">
    <property type="component" value="Chromosome 20"/>
</dbReference>
<feature type="compositionally biased region" description="Polar residues" evidence="2">
    <location>
        <begin position="165"/>
        <end position="184"/>
    </location>
</feature>
<feature type="compositionally biased region" description="Polar residues" evidence="2">
    <location>
        <begin position="260"/>
        <end position="271"/>
    </location>
</feature>
<gene>
    <name evidence="4" type="primary">LOC115025397</name>
</gene>
<dbReference type="AlphaFoldDB" id="A0A6J2RR86"/>
<evidence type="ECO:0000313" key="4">
    <source>
        <dbReference type="RefSeq" id="XP_029313458.1"/>
    </source>
</evidence>
<feature type="compositionally biased region" description="Acidic residues" evidence="2">
    <location>
        <begin position="324"/>
        <end position="353"/>
    </location>
</feature>
<dbReference type="InterPro" id="IPR009602">
    <property type="entry name" value="CBAR/FAM92"/>
</dbReference>
<dbReference type="GeneID" id="115025397"/>
<dbReference type="GO" id="GO:0035869">
    <property type="term" value="C:ciliary transition zone"/>
    <property type="evidence" value="ECO:0007669"/>
    <property type="project" value="TreeGrafter"/>
</dbReference>
<feature type="region of interest" description="Disordered" evidence="2">
    <location>
        <begin position="1"/>
        <end position="24"/>
    </location>
</feature>
<dbReference type="Pfam" id="PF06730">
    <property type="entry name" value="FAM92"/>
    <property type="match status" value="1"/>
</dbReference>
<dbReference type="Gene3D" id="1.20.1270.60">
    <property type="entry name" value="Arfaptin homology (AH) domain/BAR domain"/>
    <property type="match status" value="1"/>
</dbReference>
<dbReference type="SUPFAM" id="SSF103657">
    <property type="entry name" value="BAR/IMD domain-like"/>
    <property type="match status" value="1"/>
</dbReference>
<dbReference type="GO" id="GO:0060271">
    <property type="term" value="P:cilium assembly"/>
    <property type="evidence" value="ECO:0007669"/>
    <property type="project" value="TreeGrafter"/>
</dbReference>
<evidence type="ECO:0000256" key="1">
    <source>
        <dbReference type="ARBA" id="ARBA00004114"/>
    </source>
</evidence>
<feature type="region of interest" description="Disordered" evidence="2">
    <location>
        <begin position="163"/>
        <end position="184"/>
    </location>
</feature>
<organism evidence="3 4">
    <name type="scientific">Cottoperca gobio</name>
    <name type="common">Frogmouth</name>
    <name type="synonym">Aphritis gobio</name>
    <dbReference type="NCBI Taxonomy" id="56716"/>
    <lineage>
        <taxon>Eukaryota</taxon>
        <taxon>Metazoa</taxon>
        <taxon>Chordata</taxon>
        <taxon>Craniata</taxon>
        <taxon>Vertebrata</taxon>
        <taxon>Euteleostomi</taxon>
        <taxon>Actinopterygii</taxon>
        <taxon>Neopterygii</taxon>
        <taxon>Teleostei</taxon>
        <taxon>Neoteleostei</taxon>
        <taxon>Acanthomorphata</taxon>
        <taxon>Eupercaria</taxon>
        <taxon>Perciformes</taxon>
        <taxon>Notothenioidei</taxon>
        <taxon>Bovichtidae</taxon>
        <taxon>Cottoperca</taxon>
    </lineage>
</organism>
<dbReference type="GO" id="GO:0036064">
    <property type="term" value="C:ciliary basal body"/>
    <property type="evidence" value="ECO:0007669"/>
    <property type="project" value="TreeGrafter"/>
</dbReference>
<dbReference type="RefSeq" id="XP_029313458.1">
    <property type="nucleotide sequence ID" value="XM_029457598.1"/>
</dbReference>
<comment type="subcellular location">
    <subcellularLocation>
        <location evidence="1">Cytoplasm</location>
        <location evidence="1">Cytoskeleton</location>
        <location evidence="1">Microtubule organizing center</location>
        <location evidence="1">Centrosome</location>
        <location evidence="1">Centriole</location>
    </subcellularLocation>
</comment>
<accession>A0A6J2RR86</accession>
<name>A0A6J2RR86_COTGO</name>
<dbReference type="GO" id="GO:0005814">
    <property type="term" value="C:centriole"/>
    <property type="evidence" value="ECO:0007669"/>
    <property type="project" value="UniProtKB-SubCell"/>
</dbReference>